<dbReference type="SUPFAM" id="SSF46689">
    <property type="entry name" value="Homeodomain-like"/>
    <property type="match status" value="1"/>
</dbReference>
<evidence type="ECO:0000256" key="5">
    <source>
        <dbReference type="ARBA" id="ARBA00023163"/>
    </source>
</evidence>
<dbReference type="InterPro" id="IPR058031">
    <property type="entry name" value="AAA_lid_NorR"/>
</dbReference>
<dbReference type="PROSITE" id="PS00676">
    <property type="entry name" value="SIGMA54_INTERACT_2"/>
    <property type="match status" value="1"/>
</dbReference>
<dbReference type="PRINTS" id="PR01590">
    <property type="entry name" value="HTHFIS"/>
</dbReference>
<dbReference type="Gene3D" id="1.10.8.60">
    <property type="match status" value="1"/>
</dbReference>
<evidence type="ECO:0000313" key="8">
    <source>
        <dbReference type="Proteomes" id="UP000569092"/>
    </source>
</evidence>
<protein>
    <submittedName>
        <fullName evidence="7">Two-component system response regulator AtoC</fullName>
    </submittedName>
</protein>
<dbReference type="PANTHER" id="PTHR32071:SF57">
    <property type="entry name" value="C4-DICARBOXYLATE TRANSPORT TRANSCRIPTIONAL REGULATORY PROTEIN DCTD"/>
    <property type="match status" value="1"/>
</dbReference>
<dbReference type="FunFam" id="3.40.50.300:FF:000006">
    <property type="entry name" value="DNA-binding transcriptional regulator NtrC"/>
    <property type="match status" value="1"/>
</dbReference>
<dbReference type="Pfam" id="PF00158">
    <property type="entry name" value="Sigma54_activat"/>
    <property type="match status" value="1"/>
</dbReference>
<proteinExistence type="predicted"/>
<sequence>MTLDHHAESAASLNLPPLEIFFGKTAVMQAVRNKLERVAETDVPVLIQGESGTGKEICVRLLHAFSLRAKGSLVKVSCPAIPHTLLETELFGYEKGAFTGAMSTKLGRVEQSHNGTLFLDEVGSLDLGVQSKLLQVLQDGTFVRVGGHEPRSIVTRLVSASNTDLRSQVEDGSFRLDFLFRINAVTINLPPLRQRIADLPILIDYFIDHYARIFHNAPELLSKSAVRLMQNYHWPGNIRQLENLIRSYVLIGSEEALVAELMPETPRGGITTDIDLSEPVSLKNITKKATQDLERQIILKVLQENSWNRQKTAKWLQISYRSLLYKLSEVGMPEVPPRPLRIPHLVKKEERTLKPALSSRTRIY</sequence>
<evidence type="ECO:0000256" key="4">
    <source>
        <dbReference type="ARBA" id="ARBA00023125"/>
    </source>
</evidence>
<dbReference type="SUPFAM" id="SSF52540">
    <property type="entry name" value="P-loop containing nucleoside triphosphate hydrolases"/>
    <property type="match status" value="1"/>
</dbReference>
<evidence type="ECO:0000256" key="1">
    <source>
        <dbReference type="ARBA" id="ARBA00022741"/>
    </source>
</evidence>
<keyword evidence="1" id="KW-0547">Nucleotide-binding</keyword>
<dbReference type="GO" id="GO:0043565">
    <property type="term" value="F:sequence-specific DNA binding"/>
    <property type="evidence" value="ECO:0007669"/>
    <property type="project" value="InterPro"/>
</dbReference>
<dbReference type="InterPro" id="IPR002197">
    <property type="entry name" value="HTH_Fis"/>
</dbReference>
<dbReference type="Gene3D" id="1.10.10.60">
    <property type="entry name" value="Homeodomain-like"/>
    <property type="match status" value="1"/>
</dbReference>
<dbReference type="PROSITE" id="PS50045">
    <property type="entry name" value="SIGMA54_INTERACT_4"/>
    <property type="match status" value="1"/>
</dbReference>
<dbReference type="AlphaFoldDB" id="A0A7W8J4N3"/>
<dbReference type="GO" id="GO:0005524">
    <property type="term" value="F:ATP binding"/>
    <property type="evidence" value="ECO:0007669"/>
    <property type="project" value="UniProtKB-KW"/>
</dbReference>
<dbReference type="InterPro" id="IPR003593">
    <property type="entry name" value="AAA+_ATPase"/>
</dbReference>
<name>A0A7W8J4N3_9BACT</name>
<keyword evidence="3" id="KW-0805">Transcription regulation</keyword>
<dbReference type="PANTHER" id="PTHR32071">
    <property type="entry name" value="TRANSCRIPTIONAL REGULATORY PROTEIN"/>
    <property type="match status" value="1"/>
</dbReference>
<gene>
    <name evidence="7" type="ORF">HDF10_000467</name>
</gene>
<dbReference type="Proteomes" id="UP000569092">
    <property type="component" value="Unassembled WGS sequence"/>
</dbReference>
<evidence type="ECO:0000259" key="6">
    <source>
        <dbReference type="PROSITE" id="PS50045"/>
    </source>
</evidence>
<dbReference type="PROSITE" id="PS00688">
    <property type="entry name" value="SIGMA54_INTERACT_3"/>
    <property type="match status" value="1"/>
</dbReference>
<evidence type="ECO:0000256" key="2">
    <source>
        <dbReference type="ARBA" id="ARBA00022840"/>
    </source>
</evidence>
<dbReference type="CDD" id="cd00009">
    <property type="entry name" value="AAA"/>
    <property type="match status" value="1"/>
</dbReference>
<comment type="caution">
    <text evidence="7">The sequence shown here is derived from an EMBL/GenBank/DDBJ whole genome shotgun (WGS) entry which is preliminary data.</text>
</comment>
<dbReference type="InterPro" id="IPR009057">
    <property type="entry name" value="Homeodomain-like_sf"/>
</dbReference>
<dbReference type="InterPro" id="IPR025944">
    <property type="entry name" value="Sigma_54_int_dom_CS"/>
</dbReference>
<evidence type="ECO:0000256" key="3">
    <source>
        <dbReference type="ARBA" id="ARBA00023015"/>
    </source>
</evidence>
<dbReference type="InterPro" id="IPR027417">
    <property type="entry name" value="P-loop_NTPase"/>
</dbReference>
<dbReference type="Gene3D" id="3.40.50.300">
    <property type="entry name" value="P-loop containing nucleotide triphosphate hydrolases"/>
    <property type="match status" value="1"/>
</dbReference>
<keyword evidence="4" id="KW-0238">DNA-binding</keyword>
<feature type="domain" description="Sigma-54 factor interaction" evidence="6">
    <location>
        <begin position="21"/>
        <end position="250"/>
    </location>
</feature>
<organism evidence="7 8">
    <name type="scientific">Tunturiibacter lichenicola</name>
    <dbReference type="NCBI Taxonomy" id="2051959"/>
    <lineage>
        <taxon>Bacteria</taxon>
        <taxon>Pseudomonadati</taxon>
        <taxon>Acidobacteriota</taxon>
        <taxon>Terriglobia</taxon>
        <taxon>Terriglobales</taxon>
        <taxon>Acidobacteriaceae</taxon>
        <taxon>Tunturiibacter</taxon>
    </lineage>
</organism>
<dbReference type="InterPro" id="IPR002078">
    <property type="entry name" value="Sigma_54_int"/>
</dbReference>
<dbReference type="GO" id="GO:0006355">
    <property type="term" value="P:regulation of DNA-templated transcription"/>
    <property type="evidence" value="ECO:0007669"/>
    <property type="project" value="InterPro"/>
</dbReference>
<keyword evidence="2" id="KW-0067">ATP-binding</keyword>
<dbReference type="Pfam" id="PF02954">
    <property type="entry name" value="HTH_8"/>
    <property type="match status" value="1"/>
</dbReference>
<keyword evidence="5" id="KW-0804">Transcription</keyword>
<evidence type="ECO:0000313" key="7">
    <source>
        <dbReference type="EMBL" id="MBB5342517.1"/>
    </source>
</evidence>
<dbReference type="EMBL" id="JACHDZ010000001">
    <property type="protein sequence ID" value="MBB5342517.1"/>
    <property type="molecule type" value="Genomic_DNA"/>
</dbReference>
<reference evidence="7 8" key="1">
    <citation type="submission" date="2020-08" db="EMBL/GenBank/DDBJ databases">
        <title>Genomic Encyclopedia of Type Strains, Phase IV (KMG-V): Genome sequencing to study the core and pangenomes of soil and plant-associated prokaryotes.</title>
        <authorList>
            <person name="Whitman W."/>
        </authorList>
    </citation>
    <scope>NUCLEOTIDE SEQUENCE [LARGE SCALE GENOMIC DNA]</scope>
    <source>
        <strain evidence="7 8">M8US30</strain>
    </source>
</reference>
<dbReference type="SMART" id="SM00382">
    <property type="entry name" value="AAA"/>
    <property type="match status" value="1"/>
</dbReference>
<dbReference type="InterPro" id="IPR025943">
    <property type="entry name" value="Sigma_54_int_dom_ATP-bd_2"/>
</dbReference>
<accession>A0A7W8J4N3</accession>
<dbReference type="Pfam" id="PF25601">
    <property type="entry name" value="AAA_lid_14"/>
    <property type="match status" value="1"/>
</dbReference>